<dbReference type="EMBL" id="QKYV01000002">
    <property type="protein sequence ID" value="PZW42578.1"/>
    <property type="molecule type" value="Genomic_DNA"/>
</dbReference>
<feature type="active site" description="Proton donor" evidence="3">
    <location>
        <position position="414"/>
    </location>
</feature>
<dbReference type="SUPFAM" id="SSF50621">
    <property type="entry name" value="Alanine racemase C-terminal domain-like"/>
    <property type="match status" value="1"/>
</dbReference>
<feature type="domain" description="Orn/DAP/Arg decarboxylase 2 N-terminal" evidence="4">
    <location>
        <begin position="51"/>
        <end position="270"/>
    </location>
</feature>
<dbReference type="PANTHER" id="PTHR43727:SF2">
    <property type="entry name" value="GROUP IV DECARBOXYLASE"/>
    <property type="match status" value="1"/>
</dbReference>
<dbReference type="AlphaFoldDB" id="A0A2W7I8W1"/>
<dbReference type="Gene3D" id="3.20.20.10">
    <property type="entry name" value="Alanine racemase"/>
    <property type="match status" value="1"/>
</dbReference>
<dbReference type="PROSITE" id="PS00878">
    <property type="entry name" value="ODR_DC_2_1"/>
    <property type="match status" value="1"/>
</dbReference>
<evidence type="ECO:0000256" key="3">
    <source>
        <dbReference type="PIRSR" id="PIRSR600183-50"/>
    </source>
</evidence>
<evidence type="ECO:0000256" key="2">
    <source>
        <dbReference type="ARBA" id="ARBA00022898"/>
    </source>
</evidence>
<dbReference type="InterPro" id="IPR000183">
    <property type="entry name" value="Orn/DAP/Arg_de-COase"/>
</dbReference>
<organism evidence="5 6">
    <name type="scientific">Mesonia algae</name>
    <dbReference type="NCBI Taxonomy" id="213248"/>
    <lineage>
        <taxon>Bacteria</taxon>
        <taxon>Pseudomonadati</taxon>
        <taxon>Bacteroidota</taxon>
        <taxon>Flavobacteriia</taxon>
        <taxon>Flavobacteriales</taxon>
        <taxon>Flavobacteriaceae</taxon>
        <taxon>Mesonia</taxon>
    </lineage>
</organism>
<comment type="caution">
    <text evidence="5">The sequence shown here is derived from an EMBL/GenBank/DDBJ whole genome shotgun (WGS) entry which is preliminary data.</text>
</comment>
<reference evidence="5 6" key="1">
    <citation type="submission" date="2018-06" db="EMBL/GenBank/DDBJ databases">
        <title>Genomic Encyclopedia of Archaeal and Bacterial Type Strains, Phase II (KMG-II): from individual species to whole genera.</title>
        <authorList>
            <person name="Goeker M."/>
        </authorList>
    </citation>
    <scope>NUCLEOTIDE SEQUENCE [LARGE SCALE GENOMIC DNA]</scope>
    <source>
        <strain evidence="5 6">DSM 15361</strain>
    </source>
</reference>
<accession>A0A2W7I8W1</accession>
<dbReference type="RefSeq" id="WP_111540230.1">
    <property type="nucleotide sequence ID" value="NZ_QKYV01000002.1"/>
</dbReference>
<evidence type="ECO:0000313" key="6">
    <source>
        <dbReference type="Proteomes" id="UP000249542"/>
    </source>
</evidence>
<dbReference type="InterPro" id="IPR022653">
    <property type="entry name" value="De-COase2_pyr-phos_BS"/>
</dbReference>
<dbReference type="InterPro" id="IPR029066">
    <property type="entry name" value="PLP-binding_barrel"/>
</dbReference>
<dbReference type="GO" id="GO:0009089">
    <property type="term" value="P:lysine biosynthetic process via diaminopimelate"/>
    <property type="evidence" value="ECO:0007669"/>
    <property type="project" value="TreeGrafter"/>
</dbReference>
<proteinExistence type="predicted"/>
<dbReference type="GO" id="GO:0008836">
    <property type="term" value="F:diaminopimelate decarboxylase activity"/>
    <property type="evidence" value="ECO:0007669"/>
    <property type="project" value="TreeGrafter"/>
</dbReference>
<dbReference type="Gene3D" id="2.40.37.10">
    <property type="entry name" value="Lyase, Ornithine Decarboxylase, Chain A, domain 1"/>
    <property type="match status" value="1"/>
</dbReference>
<sequence>MNYVKGNKENSLTPITSGWIKEILENKSLLDELMSTYGSPINIHHLPSFVNNIKKFQQVFKTKQVNAQLFYARKANKSKGIVKKALQTGIGVDTASFKELQQSISLGGKTDTLVLTSAIKTKEQIELAIDQQIPIVLDNNDECKLTQQIAQQKNAKALIAIRVSGFIVDGEKLYSRFGFDIETVKEYILQHFVKDKTYHLLELTGLHFHLDGYSTHQRGIALHSCLDLVEELKAHHLIIRFIDMGGGILMNYLEKEEEWLSFKEQLKNSVKEQKENLTFNGTGLGYEIINGKLEGTLKTYPYFNKINSQLFLEEVLNNKQHNSGLENYKRTNQQQVQLRIEPGRSLLNQVGITVAKVSHRKQDAKGQWLVGLEMNMSQMLSSSADFLLDPYIIYQDEIGDHHEEVKVYFTGAYCLERDILLKRAIQLPKLPAIGDTIVFVNTAGYMMHFFETEAHLFELSTNLIYEKTHEVPQTSDFIDDNLI</sequence>
<dbReference type="InterPro" id="IPR009006">
    <property type="entry name" value="Ala_racemase/Decarboxylase_C"/>
</dbReference>
<dbReference type="PANTHER" id="PTHR43727">
    <property type="entry name" value="DIAMINOPIMELATE DECARBOXYLASE"/>
    <property type="match status" value="1"/>
</dbReference>
<keyword evidence="2 3" id="KW-0663">Pyridoxal phosphate</keyword>
<protein>
    <submittedName>
        <fullName evidence="5">Diaminopimelate decarboxylase</fullName>
    </submittedName>
</protein>
<feature type="modified residue" description="N6-(pyridoxal phosphate)lysine" evidence="3">
    <location>
        <position position="74"/>
    </location>
</feature>
<evidence type="ECO:0000259" key="4">
    <source>
        <dbReference type="Pfam" id="PF02784"/>
    </source>
</evidence>
<dbReference type="SUPFAM" id="SSF51419">
    <property type="entry name" value="PLP-binding barrel"/>
    <property type="match status" value="1"/>
</dbReference>
<dbReference type="Pfam" id="PF02784">
    <property type="entry name" value="Orn_Arg_deC_N"/>
    <property type="match status" value="1"/>
</dbReference>
<evidence type="ECO:0000256" key="1">
    <source>
        <dbReference type="ARBA" id="ARBA00001933"/>
    </source>
</evidence>
<comment type="cofactor">
    <cofactor evidence="1 3">
        <name>pyridoxal 5'-phosphate</name>
        <dbReference type="ChEBI" id="CHEBI:597326"/>
    </cofactor>
</comment>
<dbReference type="InterPro" id="IPR022644">
    <property type="entry name" value="De-COase2_N"/>
</dbReference>
<dbReference type="PRINTS" id="PR01179">
    <property type="entry name" value="ODADCRBXLASE"/>
</dbReference>
<dbReference type="Proteomes" id="UP000249542">
    <property type="component" value="Unassembled WGS sequence"/>
</dbReference>
<evidence type="ECO:0000313" key="5">
    <source>
        <dbReference type="EMBL" id="PZW42578.1"/>
    </source>
</evidence>
<gene>
    <name evidence="5" type="ORF">LX95_00892</name>
</gene>
<name>A0A2W7I8W1_9FLAO</name>
<keyword evidence="6" id="KW-1185">Reference proteome</keyword>